<feature type="compositionally biased region" description="Polar residues" evidence="4">
    <location>
        <begin position="477"/>
        <end position="492"/>
    </location>
</feature>
<organism evidence="7 8">
    <name type="scientific">Kuraishia capsulata CBS 1993</name>
    <dbReference type="NCBI Taxonomy" id="1382522"/>
    <lineage>
        <taxon>Eukaryota</taxon>
        <taxon>Fungi</taxon>
        <taxon>Dikarya</taxon>
        <taxon>Ascomycota</taxon>
        <taxon>Saccharomycotina</taxon>
        <taxon>Pichiomycetes</taxon>
        <taxon>Pichiales</taxon>
        <taxon>Pichiaceae</taxon>
        <taxon>Kuraishia</taxon>
    </lineage>
</organism>
<evidence type="ECO:0000256" key="3">
    <source>
        <dbReference type="PROSITE-ProRule" id="PRU00023"/>
    </source>
</evidence>
<accession>W6MSA4</accession>
<dbReference type="Pfam" id="PF01833">
    <property type="entry name" value="TIG"/>
    <property type="match status" value="1"/>
</dbReference>
<feature type="compositionally biased region" description="Polar residues" evidence="4">
    <location>
        <begin position="415"/>
        <end position="429"/>
    </location>
</feature>
<dbReference type="GO" id="GO:0019208">
    <property type="term" value="F:phosphatase regulator activity"/>
    <property type="evidence" value="ECO:0007669"/>
    <property type="project" value="TreeGrafter"/>
</dbReference>
<name>W6MSA4_9ASCO</name>
<feature type="region of interest" description="Disordered" evidence="4">
    <location>
        <begin position="411"/>
        <end position="575"/>
    </location>
</feature>
<keyword evidence="2" id="KW-0677">Repeat</keyword>
<dbReference type="PROSITE" id="PS50297">
    <property type="entry name" value="ANK_REP_REGION"/>
    <property type="match status" value="2"/>
</dbReference>
<dbReference type="PROSITE" id="PS50088">
    <property type="entry name" value="ANK_REPEAT"/>
    <property type="match status" value="2"/>
</dbReference>
<evidence type="ECO:0000256" key="5">
    <source>
        <dbReference type="SAM" id="Phobius"/>
    </source>
</evidence>
<dbReference type="SMART" id="SM00248">
    <property type="entry name" value="ANK"/>
    <property type="match status" value="2"/>
</dbReference>
<dbReference type="RefSeq" id="XP_022460078.1">
    <property type="nucleotide sequence ID" value="XM_022600765.1"/>
</dbReference>
<evidence type="ECO:0000259" key="6">
    <source>
        <dbReference type="SMART" id="SM00429"/>
    </source>
</evidence>
<evidence type="ECO:0000256" key="4">
    <source>
        <dbReference type="SAM" id="MobiDB-lite"/>
    </source>
</evidence>
<feature type="compositionally biased region" description="Low complexity" evidence="4">
    <location>
        <begin position="559"/>
        <end position="574"/>
    </location>
</feature>
<dbReference type="GO" id="GO:0004857">
    <property type="term" value="F:enzyme inhibitor activity"/>
    <property type="evidence" value="ECO:0007669"/>
    <property type="project" value="TreeGrafter"/>
</dbReference>
<keyword evidence="5" id="KW-1133">Transmembrane helix</keyword>
<sequence length="1175" mass="129852">MTNVQAFDGIFPEQLAPSNVKEEDELLDEFLDSRFYESLSQNVQSGEGDGVFDTFPAPQTENDMFGSVKGEYPFNSYIEDDAMLGIPGEEDDINSSNSGINQHEEPITPEISHPGFDLLQVFKNDDSNEQEYNENRKANTVDRGGMQSEEFALYEQSRNELMKLKFGATKPNSLSPENGLDFASELTASIPPEYFAVDEESLPYQLNISDFPSYSRVETQIKLRLTVSPAPPQFLIHLPSDTIAKSKLCLSAPVPESMQPHLLYLDTYVTSSGATYEGMTPDSTAGTPDYVPQGLKGCNACVRCLRREMKRAGRRKTGNIEDGLNWSVSEPKRAVIFNCKEIISFPRPTGYEASDVPSEKSIEIMSRIICYCRHHSEPDGFRLLFVLKNYKGEVLGRTFSNSVMIMDRKKAVGSKGSTNVSDKQYNSSSGKDKFASKQATESRPLSPTSIDESSTSEMPQSNGMVRPSKRQKRPWSPESTGTYYDSVSQQRAIRNDSVSSSGANTSVSRKEPISPTSSDALSPHLQFSSSTSVFTTTPDRSTSVTGLSSASFASKQRRQVSTSVPQSVQQSTATDAPAIQRIIPAQGPIRGGIEVTLLGCNFRPGLTVKFGANMALATHCWSESTMVTYLPPASQAGQVLVTFSEENEDGTRADVLEEAEDTSSLDRELALSGATPQQIFTYLDDTDRQLIELALQIVGLKMNGKLEDAKNIAKRIIGNSNSANSSPVSTTAADAGGSVAPQESVNDEWLEQATTAVQKLSQSNLGEEEVLLKFLALIDLPNSPVATPNWAICTTEGQTLLHLASMKGYYQLVLFLINRGSRVDYRDGNDLTPLHLALLNGQREIIKVLIKCKAKLTTKLSPHVTIRDIADSNVLDLLGYYCPVSENETEDSEDRQFRELNRRMSNDSVGSLFSSENDNGMRWHVSRMIQDAENRSASGRESDLDSEVSVDPYDEDGYDDDSEFADEENNLSDYSSDDVSVTEEASPSPMNATVEDFKPQPVNKIAMSSRLWKTMTKAFKQPASQGDQEVDEEVEEDLPTYDDLFPQGASFKSLFGGAPKTEDTVSMEGLSELVSSETLDSSIEDASKDDMIYNLLSTSARKPVSTDKRLLFFWFPLLLALMVLVLANKFNMVNEEYWESTIVAEFLRSAMGKFVYGKERFEEMFADRFNSLPIV</sequence>
<dbReference type="EMBL" id="HG793129">
    <property type="protein sequence ID" value="CDK28087.1"/>
    <property type="molecule type" value="Genomic_DNA"/>
</dbReference>
<dbReference type="PANTHER" id="PTHR24179:SF29">
    <property type="entry name" value="LD46604P"/>
    <property type="match status" value="1"/>
</dbReference>
<proteinExistence type="predicted"/>
<dbReference type="InterPro" id="IPR013783">
    <property type="entry name" value="Ig-like_fold"/>
</dbReference>
<dbReference type="HOGENOM" id="CLU_004311_0_0_1"/>
<dbReference type="InterPro" id="IPR002110">
    <property type="entry name" value="Ankyrin_rpt"/>
</dbReference>
<dbReference type="STRING" id="1382522.W6MSA4"/>
<feature type="compositionally biased region" description="Basic and acidic residues" evidence="4">
    <location>
        <begin position="932"/>
        <end position="943"/>
    </location>
</feature>
<dbReference type="Gene3D" id="1.25.40.20">
    <property type="entry name" value="Ankyrin repeat-containing domain"/>
    <property type="match status" value="1"/>
</dbReference>
<dbReference type="InterPro" id="IPR014756">
    <property type="entry name" value="Ig_E-set"/>
</dbReference>
<dbReference type="Gene3D" id="2.60.40.10">
    <property type="entry name" value="Immunoglobulins"/>
    <property type="match status" value="1"/>
</dbReference>
<reference evidence="7" key="2">
    <citation type="submission" date="2014-02" db="EMBL/GenBank/DDBJ databases">
        <title>Complete DNA sequence of /Kuraishia capsulata/ illustrates novel genomic features among budding yeasts (/Saccharomycotina/).</title>
        <authorList>
            <person name="Morales L."/>
            <person name="Noel B."/>
            <person name="Porcel B."/>
            <person name="Marcet-Houben M."/>
            <person name="Hullo M-F."/>
            <person name="Sacerdot C."/>
            <person name="Tekaia F."/>
            <person name="Leh-Louis V."/>
            <person name="Despons L."/>
            <person name="Khanna V."/>
            <person name="Aury J-M."/>
            <person name="Barbe V."/>
            <person name="Couloux A."/>
            <person name="Labadie K."/>
            <person name="Pelletier E."/>
            <person name="Souciet J-L."/>
            <person name="Boekhout T."/>
            <person name="Gabaldon T."/>
            <person name="Wincker P."/>
            <person name="Dujon B."/>
        </authorList>
    </citation>
    <scope>NUCLEOTIDE SEQUENCE</scope>
    <source>
        <strain evidence="7">CBS 1993</strain>
    </source>
</reference>
<feature type="compositionally biased region" description="Low complexity" evidence="4">
    <location>
        <begin position="527"/>
        <end position="537"/>
    </location>
</feature>
<feature type="domain" description="IPT/TIG" evidence="6">
    <location>
        <begin position="576"/>
        <end position="683"/>
    </location>
</feature>
<dbReference type="SUPFAM" id="SSF48403">
    <property type="entry name" value="Ankyrin repeat"/>
    <property type="match status" value="1"/>
</dbReference>
<keyword evidence="8" id="KW-1185">Reference proteome</keyword>
<dbReference type="SMART" id="SM00429">
    <property type="entry name" value="IPT"/>
    <property type="match status" value="1"/>
</dbReference>
<evidence type="ECO:0000313" key="8">
    <source>
        <dbReference type="Proteomes" id="UP000019384"/>
    </source>
</evidence>
<dbReference type="CDD" id="cd00102">
    <property type="entry name" value="IPT"/>
    <property type="match status" value="1"/>
</dbReference>
<dbReference type="Pfam" id="PF12796">
    <property type="entry name" value="Ank_2"/>
    <property type="match status" value="1"/>
</dbReference>
<feature type="compositionally biased region" description="Polar residues" evidence="4">
    <location>
        <begin position="971"/>
        <end position="991"/>
    </location>
</feature>
<dbReference type="GO" id="GO:0005634">
    <property type="term" value="C:nucleus"/>
    <property type="evidence" value="ECO:0007669"/>
    <property type="project" value="UniProtKB-ARBA"/>
</dbReference>
<dbReference type="InterPro" id="IPR057962">
    <property type="entry name" value="SPT23_MGA2_DBD"/>
</dbReference>
<gene>
    <name evidence="7" type="ORF">KUCA_T00004068001</name>
</gene>
<feature type="repeat" description="ANK" evidence="3">
    <location>
        <begin position="829"/>
        <end position="861"/>
    </location>
</feature>
<dbReference type="GO" id="GO:0005789">
    <property type="term" value="C:endoplasmic reticulum membrane"/>
    <property type="evidence" value="ECO:0007669"/>
    <property type="project" value="UniProtKB-ARBA"/>
</dbReference>
<dbReference type="InterPro" id="IPR051226">
    <property type="entry name" value="PP1_Regulatory_Subunit"/>
</dbReference>
<dbReference type="GO" id="GO:0045944">
    <property type="term" value="P:positive regulation of transcription by RNA polymerase II"/>
    <property type="evidence" value="ECO:0007669"/>
    <property type="project" value="UniProtKB-ARBA"/>
</dbReference>
<dbReference type="OrthoDB" id="71307at2759"/>
<evidence type="ECO:0000313" key="7">
    <source>
        <dbReference type="EMBL" id="CDK28087.1"/>
    </source>
</evidence>
<dbReference type="AlphaFoldDB" id="W6MSA4"/>
<feature type="transmembrane region" description="Helical" evidence="5">
    <location>
        <begin position="1110"/>
        <end position="1127"/>
    </location>
</feature>
<dbReference type="GO" id="GO:2001280">
    <property type="term" value="P:positive regulation of unsaturated fatty acid biosynthetic process"/>
    <property type="evidence" value="ECO:0007669"/>
    <property type="project" value="UniProtKB-ARBA"/>
</dbReference>
<dbReference type="GO" id="GO:0033554">
    <property type="term" value="P:cellular response to stress"/>
    <property type="evidence" value="ECO:0007669"/>
    <property type="project" value="UniProtKB-ARBA"/>
</dbReference>
<evidence type="ECO:0000256" key="2">
    <source>
        <dbReference type="ARBA" id="ARBA00022737"/>
    </source>
</evidence>
<feature type="repeat" description="ANK" evidence="3">
    <location>
        <begin position="796"/>
        <end position="828"/>
    </location>
</feature>
<dbReference type="GO" id="GO:0030466">
    <property type="term" value="P:silent mating-type cassette heterochromatin formation"/>
    <property type="evidence" value="ECO:0007669"/>
    <property type="project" value="UniProtKB-ARBA"/>
</dbReference>
<dbReference type="FunFam" id="2.60.40.10:FF:001880">
    <property type="entry name" value="Mga2p"/>
    <property type="match status" value="1"/>
</dbReference>
<feature type="region of interest" description="Disordered" evidence="4">
    <location>
        <begin position="932"/>
        <end position="996"/>
    </location>
</feature>
<dbReference type="Proteomes" id="UP000019384">
    <property type="component" value="Unassembled WGS sequence"/>
</dbReference>
<evidence type="ECO:0000256" key="1">
    <source>
        <dbReference type="ARBA" id="ARBA00022553"/>
    </source>
</evidence>
<feature type="compositionally biased region" description="Polar residues" evidence="4">
    <location>
        <begin position="437"/>
        <end position="463"/>
    </location>
</feature>
<keyword evidence="1" id="KW-0597">Phosphoprotein</keyword>
<feature type="compositionally biased region" description="Polar residues" evidence="4">
    <location>
        <begin position="538"/>
        <end position="554"/>
    </location>
</feature>
<dbReference type="Pfam" id="PF25603">
    <property type="entry name" value="SPT23_MGA2_DBD"/>
    <property type="match status" value="1"/>
</dbReference>
<keyword evidence="3" id="KW-0040">ANK repeat</keyword>
<protein>
    <recommendedName>
        <fullName evidence="6">IPT/TIG domain-containing protein</fullName>
    </recommendedName>
</protein>
<keyword evidence="5" id="KW-0812">Transmembrane</keyword>
<dbReference type="PANTHER" id="PTHR24179">
    <property type="entry name" value="PROTEIN PHOSPHATASE 1 REGULATORY SUBUNIT 12"/>
    <property type="match status" value="1"/>
</dbReference>
<feature type="compositionally biased region" description="Low complexity" evidence="4">
    <location>
        <begin position="497"/>
        <end position="507"/>
    </location>
</feature>
<dbReference type="GeneID" id="34521466"/>
<dbReference type="InterPro" id="IPR002909">
    <property type="entry name" value="IPT_dom"/>
</dbReference>
<reference evidence="7" key="1">
    <citation type="submission" date="2013-12" db="EMBL/GenBank/DDBJ databases">
        <authorList>
            <person name="Genoscope - CEA"/>
        </authorList>
    </citation>
    <scope>NUCLEOTIDE SEQUENCE</scope>
    <source>
        <strain evidence="7">CBS 1993</strain>
    </source>
</reference>
<dbReference type="SUPFAM" id="SSF81296">
    <property type="entry name" value="E set domains"/>
    <property type="match status" value="1"/>
</dbReference>
<feature type="compositionally biased region" description="Acidic residues" evidence="4">
    <location>
        <begin position="944"/>
        <end position="970"/>
    </location>
</feature>
<dbReference type="InterPro" id="IPR036770">
    <property type="entry name" value="Ankyrin_rpt-contain_sf"/>
</dbReference>
<keyword evidence="5" id="KW-0472">Membrane</keyword>